<evidence type="ECO:0000313" key="2">
    <source>
        <dbReference type="EMBL" id="CAI3544689.1"/>
    </source>
</evidence>
<dbReference type="Proteomes" id="UP000789738">
    <property type="component" value="Unassembled WGS sequence"/>
</dbReference>
<evidence type="ECO:0000313" key="3">
    <source>
        <dbReference type="Proteomes" id="UP000789738"/>
    </source>
</evidence>
<accession>A0AA86JHU3</accession>
<reference evidence="1" key="1">
    <citation type="submission" date="2021-10" db="EMBL/GenBank/DDBJ databases">
        <authorList>
            <person name="Mesa V."/>
        </authorList>
    </citation>
    <scope>NUCLEOTIDE SEQUENCE</scope>
    <source>
        <strain evidence="1">CC3_PB</strain>
    </source>
</reference>
<protein>
    <submittedName>
        <fullName evidence="1">Uncharacterized protein</fullName>
    </submittedName>
</protein>
<name>A0AA86JHU3_9CLOT</name>
<organism evidence="1 3">
    <name type="scientific">Clostridium neonatale</name>
    <dbReference type="NCBI Taxonomy" id="137838"/>
    <lineage>
        <taxon>Bacteria</taxon>
        <taxon>Bacillati</taxon>
        <taxon>Bacillota</taxon>
        <taxon>Clostridia</taxon>
        <taxon>Eubacteriales</taxon>
        <taxon>Clostridiaceae</taxon>
        <taxon>Clostridium</taxon>
    </lineage>
</organism>
<comment type="caution">
    <text evidence="1">The sequence shown here is derived from an EMBL/GenBank/DDBJ whole genome shotgun (WGS) entry which is preliminary data.</text>
</comment>
<proteinExistence type="predicted"/>
<dbReference type="AlphaFoldDB" id="A0AA86JHU3"/>
<gene>
    <name evidence="2" type="ORF">CNEO2_140063</name>
    <name evidence="1" type="ORF">CNEO_42441</name>
</gene>
<dbReference type="EMBL" id="CAKJVE010000004">
    <property type="protein sequence ID" value="CAG9706416.1"/>
    <property type="molecule type" value="Genomic_DNA"/>
</dbReference>
<dbReference type="EMBL" id="CAMTCP010000055">
    <property type="protein sequence ID" value="CAI3544689.1"/>
    <property type="molecule type" value="Genomic_DNA"/>
</dbReference>
<evidence type="ECO:0000313" key="1">
    <source>
        <dbReference type="EMBL" id="CAG9706416.1"/>
    </source>
</evidence>
<sequence length="79" mass="8945">MHITTKGNVVGKMALYHNLLPSIAAFKLKFIFAANSTIKTEILMQIKTLIFMFKSLINIIVKTIINNHKIAVYIKSPQN</sequence>
<dbReference type="Proteomes" id="UP001189143">
    <property type="component" value="Unassembled WGS sequence"/>
</dbReference>
<reference evidence="2" key="2">
    <citation type="submission" date="2022-10" db="EMBL/GenBank/DDBJ databases">
        <authorList>
            <person name="Aires J."/>
            <person name="Mesa V."/>
        </authorList>
    </citation>
    <scope>NUCLEOTIDE SEQUENCE</scope>
    <source>
        <strain evidence="2">Clostridium neonatale JD116</strain>
    </source>
</reference>